<keyword evidence="10" id="KW-1185">Reference proteome</keyword>
<evidence type="ECO:0000256" key="7">
    <source>
        <dbReference type="SAM" id="MobiDB-lite"/>
    </source>
</evidence>
<dbReference type="Gene3D" id="3.10.20.360">
    <property type="entry name" value="CKK domain"/>
    <property type="match status" value="1"/>
</dbReference>
<keyword evidence="5" id="KW-0206">Cytoskeleton</keyword>
<dbReference type="InterPro" id="IPR014797">
    <property type="entry name" value="CKK_CAMSAP"/>
</dbReference>
<protein>
    <recommendedName>
        <fullName evidence="8">CKK domain-containing protein</fullName>
    </recommendedName>
</protein>
<dbReference type="AlphaFoldDB" id="A0A671SXX4"/>
<dbReference type="PROSITE" id="PS51508">
    <property type="entry name" value="CKK"/>
    <property type="match status" value="1"/>
</dbReference>
<dbReference type="PANTHER" id="PTHR21595:SF2">
    <property type="entry name" value="CALMODULIN-REGULATED SPECTRIN-ASSOCIATED PROTEIN 3"/>
    <property type="match status" value="1"/>
</dbReference>
<evidence type="ECO:0000256" key="4">
    <source>
        <dbReference type="ARBA" id="ARBA00023054"/>
    </source>
</evidence>
<proteinExistence type="inferred from homology"/>
<feature type="compositionally biased region" description="Polar residues" evidence="7">
    <location>
        <begin position="1"/>
        <end position="12"/>
    </location>
</feature>
<dbReference type="InterPro" id="IPR032940">
    <property type="entry name" value="CAMSAP"/>
</dbReference>
<reference evidence="9" key="2">
    <citation type="submission" date="2025-09" db="UniProtKB">
        <authorList>
            <consortium name="Ensembl"/>
        </authorList>
    </citation>
    <scope>IDENTIFICATION</scope>
</reference>
<dbReference type="GO" id="GO:0031122">
    <property type="term" value="P:cytoplasmic microtubule organization"/>
    <property type="evidence" value="ECO:0007669"/>
    <property type="project" value="TreeGrafter"/>
</dbReference>
<dbReference type="GO" id="GO:0036449">
    <property type="term" value="C:microtubule minus-end"/>
    <property type="evidence" value="ECO:0007669"/>
    <property type="project" value="TreeGrafter"/>
</dbReference>
<dbReference type="FunFam" id="3.10.20.360:FF:000001">
    <property type="entry name" value="Calmodulin-regulated spectrin-associated protein 3 isoform 2"/>
    <property type="match status" value="1"/>
</dbReference>
<evidence type="ECO:0000256" key="1">
    <source>
        <dbReference type="ARBA" id="ARBA00004245"/>
    </source>
</evidence>
<evidence type="ECO:0000256" key="5">
    <source>
        <dbReference type="ARBA" id="ARBA00023212"/>
    </source>
</evidence>
<dbReference type="Ensembl" id="ENSSANT00000108422.1">
    <property type="protein sequence ID" value="ENSSANP00000102158.1"/>
    <property type="gene ID" value="ENSSANG00000050132.1"/>
</dbReference>
<evidence type="ECO:0000259" key="8">
    <source>
        <dbReference type="PROSITE" id="PS51508"/>
    </source>
</evidence>
<keyword evidence="3 6" id="KW-0493">Microtubule</keyword>
<dbReference type="Pfam" id="PF08683">
    <property type="entry name" value="CAMSAP_CKK"/>
    <property type="match status" value="1"/>
</dbReference>
<dbReference type="InterPro" id="IPR011033">
    <property type="entry name" value="PRC_barrel-like_sf"/>
</dbReference>
<dbReference type="SUPFAM" id="SSF50346">
    <property type="entry name" value="PRC-barrel domain"/>
    <property type="match status" value="1"/>
</dbReference>
<comment type="similarity">
    <text evidence="6">Belongs to the CAMSAP1 family.</text>
</comment>
<sequence length="192" mass="21496">MANDNGTLTVRKSPSRSHSPSRLLSPGRLAAQNGDWENASTISSPASIPEYTGPKLYKEPSFKSNKFIIHNAISRCCLAGKVNEPQKNKIVEEMEKSSANHFLVLFRDASCQFRAVYTMNPETEEMVRLIGFGPRVINPTMVESIYKYSSDRKQFTAIPSKTMSMSVDAFTIPSHLWERKRPGTPKKLGTPK</sequence>
<reference evidence="9" key="1">
    <citation type="submission" date="2025-08" db="UniProtKB">
        <authorList>
            <consortium name="Ensembl"/>
        </authorList>
    </citation>
    <scope>IDENTIFICATION</scope>
</reference>
<keyword evidence="4" id="KW-0175">Coiled coil</keyword>
<dbReference type="GO" id="GO:0051011">
    <property type="term" value="F:microtubule minus-end binding"/>
    <property type="evidence" value="ECO:0007669"/>
    <property type="project" value="TreeGrafter"/>
</dbReference>
<evidence type="ECO:0000256" key="2">
    <source>
        <dbReference type="ARBA" id="ARBA00022490"/>
    </source>
</evidence>
<evidence type="ECO:0000313" key="9">
    <source>
        <dbReference type="Ensembl" id="ENSSANP00000102158.1"/>
    </source>
</evidence>
<name>A0A671SXX4_9TELE</name>
<keyword evidence="2" id="KW-0963">Cytoplasm</keyword>
<dbReference type="GO" id="GO:0007026">
    <property type="term" value="P:negative regulation of microtubule depolymerization"/>
    <property type="evidence" value="ECO:0007669"/>
    <property type="project" value="TreeGrafter"/>
</dbReference>
<evidence type="ECO:0000313" key="10">
    <source>
        <dbReference type="Proteomes" id="UP000472260"/>
    </source>
</evidence>
<comment type="subcellular location">
    <subcellularLocation>
        <location evidence="1">Cytoplasm</location>
        <location evidence="1">Cytoskeleton</location>
    </subcellularLocation>
</comment>
<accession>A0A671SXX4</accession>
<dbReference type="Proteomes" id="UP000472260">
    <property type="component" value="Unassembled WGS sequence"/>
</dbReference>
<dbReference type="SMART" id="SM01051">
    <property type="entry name" value="CAMSAP_CKK"/>
    <property type="match status" value="1"/>
</dbReference>
<feature type="region of interest" description="Disordered" evidence="7">
    <location>
        <begin position="1"/>
        <end position="44"/>
    </location>
</feature>
<evidence type="ECO:0000256" key="3">
    <source>
        <dbReference type="ARBA" id="ARBA00022701"/>
    </source>
</evidence>
<feature type="compositionally biased region" description="Low complexity" evidence="7">
    <location>
        <begin position="16"/>
        <end position="29"/>
    </location>
</feature>
<organism evidence="9 10">
    <name type="scientific">Sinocyclocheilus anshuiensis</name>
    <dbReference type="NCBI Taxonomy" id="1608454"/>
    <lineage>
        <taxon>Eukaryota</taxon>
        <taxon>Metazoa</taxon>
        <taxon>Chordata</taxon>
        <taxon>Craniata</taxon>
        <taxon>Vertebrata</taxon>
        <taxon>Euteleostomi</taxon>
        <taxon>Actinopterygii</taxon>
        <taxon>Neopterygii</taxon>
        <taxon>Teleostei</taxon>
        <taxon>Ostariophysi</taxon>
        <taxon>Cypriniformes</taxon>
        <taxon>Cyprinidae</taxon>
        <taxon>Cyprininae</taxon>
        <taxon>Sinocyclocheilus</taxon>
    </lineage>
</organism>
<comment type="domain">
    <text evidence="6">The CKK domain binds microtubules.</text>
</comment>
<dbReference type="GO" id="GO:0005516">
    <property type="term" value="F:calmodulin binding"/>
    <property type="evidence" value="ECO:0007669"/>
    <property type="project" value="InterPro"/>
</dbReference>
<feature type="domain" description="CKK" evidence="8">
    <location>
        <begin position="53"/>
        <end position="187"/>
    </location>
</feature>
<dbReference type="PANTHER" id="PTHR21595">
    <property type="entry name" value="PATRONIN"/>
    <property type="match status" value="1"/>
</dbReference>
<evidence type="ECO:0000256" key="6">
    <source>
        <dbReference type="PROSITE-ProRule" id="PRU00841"/>
    </source>
</evidence>
<dbReference type="InterPro" id="IPR038209">
    <property type="entry name" value="CKK_dom_sf"/>
</dbReference>